<dbReference type="CDD" id="cd03024">
    <property type="entry name" value="DsbA_FrnE"/>
    <property type="match status" value="1"/>
</dbReference>
<reference evidence="2 3" key="1">
    <citation type="submission" date="2018-03" db="EMBL/GenBank/DDBJ databases">
        <title>Genomic Encyclopedia of Archaeal and Bacterial Type Strains, Phase II (KMG-II): from individual species to whole genera.</title>
        <authorList>
            <person name="Goeker M."/>
        </authorList>
    </citation>
    <scope>NUCLEOTIDE SEQUENCE [LARGE SCALE GENOMIC DNA]</scope>
    <source>
        <strain evidence="2 3">DSM 45348</strain>
    </source>
</reference>
<dbReference type="OrthoDB" id="9799122at2"/>
<feature type="domain" description="DSBA-like thioredoxin" evidence="1">
    <location>
        <begin position="3"/>
        <end position="200"/>
    </location>
</feature>
<accession>A0A2T0S185</accession>
<keyword evidence="2" id="KW-0413">Isomerase</keyword>
<dbReference type="Proteomes" id="UP000239209">
    <property type="component" value="Unassembled WGS sequence"/>
</dbReference>
<proteinExistence type="predicted"/>
<keyword evidence="3" id="KW-1185">Reference proteome</keyword>
<dbReference type="PANTHER" id="PTHR13887">
    <property type="entry name" value="GLUTATHIONE S-TRANSFERASE KAPPA"/>
    <property type="match status" value="1"/>
</dbReference>
<dbReference type="AlphaFoldDB" id="A0A2T0S185"/>
<evidence type="ECO:0000313" key="2">
    <source>
        <dbReference type="EMBL" id="PRY27170.1"/>
    </source>
</evidence>
<dbReference type="PANTHER" id="PTHR13887:SF41">
    <property type="entry name" value="THIOREDOXIN SUPERFAMILY PROTEIN"/>
    <property type="match status" value="1"/>
</dbReference>
<dbReference type="SUPFAM" id="SSF52833">
    <property type="entry name" value="Thioredoxin-like"/>
    <property type="match status" value="1"/>
</dbReference>
<evidence type="ECO:0000313" key="3">
    <source>
        <dbReference type="Proteomes" id="UP000239209"/>
    </source>
</evidence>
<dbReference type="GO" id="GO:0016853">
    <property type="term" value="F:isomerase activity"/>
    <property type="evidence" value="ECO:0007669"/>
    <property type="project" value="UniProtKB-KW"/>
</dbReference>
<organism evidence="2 3">
    <name type="scientific">Pseudosporangium ferrugineum</name>
    <dbReference type="NCBI Taxonomy" id="439699"/>
    <lineage>
        <taxon>Bacteria</taxon>
        <taxon>Bacillati</taxon>
        <taxon>Actinomycetota</taxon>
        <taxon>Actinomycetes</taxon>
        <taxon>Micromonosporales</taxon>
        <taxon>Micromonosporaceae</taxon>
        <taxon>Pseudosporangium</taxon>
    </lineage>
</organism>
<dbReference type="RefSeq" id="WP_106128696.1">
    <property type="nucleotide sequence ID" value="NZ_PVZG01000011.1"/>
</dbReference>
<comment type="caution">
    <text evidence="2">The sequence shown here is derived from an EMBL/GenBank/DDBJ whole genome shotgun (WGS) entry which is preliminary data.</text>
</comment>
<dbReference type="EMBL" id="PVZG01000011">
    <property type="protein sequence ID" value="PRY27170.1"/>
    <property type="molecule type" value="Genomic_DNA"/>
</dbReference>
<dbReference type="InterPro" id="IPR001853">
    <property type="entry name" value="DSBA-like_thioredoxin_dom"/>
</dbReference>
<gene>
    <name evidence="2" type="ORF">CLV70_111135</name>
</gene>
<sequence>MNIEVWSDVICPWCYLGKHRLEEALRGFPEVVTVTFRAYQLDPSPVPRALPIKQAMMAKFGGPQRAEQMFSHVTELGARDGLTLDFDRAIMANTFDAHRLVAWAAGQDLQLMMIDRLQRAHFAEGVDLGSHPALARLAASIGLDERAALAHLESPAGTDAVNADLAEARELGITSVPTFVIDRKYAVQGAQEVPVLRSALEEIARREAVNAPR</sequence>
<dbReference type="InterPro" id="IPR036249">
    <property type="entry name" value="Thioredoxin-like_sf"/>
</dbReference>
<dbReference type="Gene3D" id="3.40.30.10">
    <property type="entry name" value="Glutaredoxin"/>
    <property type="match status" value="1"/>
</dbReference>
<protein>
    <submittedName>
        <fullName evidence="2">Putative DsbA family dithiol-disulfide isomerase</fullName>
    </submittedName>
</protein>
<dbReference type="Pfam" id="PF01323">
    <property type="entry name" value="DSBA"/>
    <property type="match status" value="1"/>
</dbReference>
<dbReference type="GO" id="GO:0016491">
    <property type="term" value="F:oxidoreductase activity"/>
    <property type="evidence" value="ECO:0007669"/>
    <property type="project" value="InterPro"/>
</dbReference>
<name>A0A2T0S185_9ACTN</name>
<evidence type="ECO:0000259" key="1">
    <source>
        <dbReference type="Pfam" id="PF01323"/>
    </source>
</evidence>